<dbReference type="SUPFAM" id="SSF57756">
    <property type="entry name" value="Retrovirus zinc finger-like domains"/>
    <property type="match status" value="1"/>
</dbReference>
<dbReference type="Gene3D" id="4.10.60.10">
    <property type="entry name" value="Zinc finger, CCHC-type"/>
    <property type="match status" value="1"/>
</dbReference>
<dbReference type="EMBL" id="CAMXCT030000524">
    <property type="protein sequence ID" value="CAL4767237.1"/>
    <property type="molecule type" value="Genomic_DNA"/>
</dbReference>
<dbReference type="InterPro" id="IPR036875">
    <property type="entry name" value="Znf_CCHC_sf"/>
</dbReference>
<feature type="region of interest" description="Disordered" evidence="2">
    <location>
        <begin position="178"/>
        <end position="219"/>
    </location>
</feature>
<feature type="compositionally biased region" description="Polar residues" evidence="2">
    <location>
        <begin position="652"/>
        <end position="664"/>
    </location>
</feature>
<dbReference type="InterPro" id="IPR001878">
    <property type="entry name" value="Znf_CCHC"/>
</dbReference>
<dbReference type="GO" id="GO:0003676">
    <property type="term" value="F:nucleic acid binding"/>
    <property type="evidence" value="ECO:0007669"/>
    <property type="project" value="InterPro"/>
</dbReference>
<reference evidence="5 6" key="2">
    <citation type="submission" date="2024-05" db="EMBL/GenBank/DDBJ databases">
        <authorList>
            <person name="Chen Y."/>
            <person name="Shah S."/>
            <person name="Dougan E. K."/>
            <person name="Thang M."/>
            <person name="Chan C."/>
        </authorList>
    </citation>
    <scope>NUCLEOTIDE SEQUENCE [LARGE SCALE GENOMIC DNA]</scope>
</reference>
<evidence type="ECO:0000256" key="1">
    <source>
        <dbReference type="PROSITE-ProRule" id="PRU00047"/>
    </source>
</evidence>
<dbReference type="EMBL" id="CAMXCT020000524">
    <property type="protein sequence ID" value="CAL1133300.1"/>
    <property type="molecule type" value="Genomic_DNA"/>
</dbReference>
<dbReference type="EMBL" id="CAMXCT010000524">
    <property type="protein sequence ID" value="CAI3979925.1"/>
    <property type="molecule type" value="Genomic_DNA"/>
</dbReference>
<keyword evidence="1" id="KW-0862">Zinc</keyword>
<dbReference type="SMART" id="SM00343">
    <property type="entry name" value="ZnF_C2HC"/>
    <property type="match status" value="1"/>
</dbReference>
<keyword evidence="1" id="KW-0863">Zinc-finger</keyword>
<dbReference type="OrthoDB" id="427960at2759"/>
<comment type="caution">
    <text evidence="4">The sequence shown here is derived from an EMBL/GenBank/DDBJ whole genome shotgun (WGS) entry which is preliminary data.</text>
</comment>
<name>A0A9P1FML5_9DINO</name>
<feature type="domain" description="CCHC-type" evidence="3">
    <location>
        <begin position="236"/>
        <end position="251"/>
    </location>
</feature>
<gene>
    <name evidence="4" type="ORF">C1SCF055_LOCUS7845</name>
</gene>
<feature type="region of interest" description="Disordered" evidence="2">
    <location>
        <begin position="731"/>
        <end position="774"/>
    </location>
</feature>
<sequence length="892" mass="97446">GSSHVKPTYEVTSGMENAKMPRVLTEPLALVAISWTLRASWLARMMLPDLTAHPKELVLEMEVTAPHNQKHQRGGKLVRDRQAWHVEAEAEDQYDERWDDYGYEAYVTEAPPEDAAAGDSNNQEYDDVVYDEEAVENDTEHAADGGEAEMPDLTAVVEALTVTSRRLAEITKSRGFYQDKSKGKASGKATSSKGKSKGKMSEKGKHFKGKGKGKPGPMPTKGNFAMQRKAIEESLCLGCGKPGHWLRDCPNVGTYQAQLTTVGTTLDVDGMVDHSSSWVVTSTPALSSCCESEEKGVTVDVAIPEENILSESIAVFESVAASGSFAVFEPIAVSQNDAVFVEPHVHDNIAVSKFSQAFEIDMLPVEIETPEPNAVVKNPHVHEFDMFVAENYMVTPHAVHEHDKPYVLYDNPQILLQSVNDVEGGMMIADTGCQRQVAGSRWHEIRQRSIQPLTPVKFHDSCSFSFGPHKGTPAEARYAYPAGLGGSMVALGVSLVSCDAPALFSRPAFEILGAVPDIGKGVMFYRALNKTSKLFLASGHLAIRIDEWPDEVFDWPLSFSEQSMPDVFIPDAVPLKINKLDVACEPARRPPHAAVAQHSAMAAQLEVPDGELPRAPVRRADHGAQLCGNVDEAKDQRLHLGQLLPSADGGDQKTSTAVYQNDPNTCGHPSGLRTYGAAGYRVHICDLCGNRWRESKDKDKSLILCAPKASPTAKTPLGLKIGEPYFPKKPQGAMALAEGPRASSSEPWGSSSAGARRSQSRSLSAQTSKAKAKPSVRLTAQALAAQQVAEMDDVSMGSWDLQERPQQPPAPSISYAPSIRSSRVMPGRRPLAKMEPQLEEELTLGTSGEHVWRARPAHYSLDEENYEEELEEEEIEHEFYDEGEELHQPLDG</sequence>
<dbReference type="PROSITE" id="PS50158">
    <property type="entry name" value="ZF_CCHC"/>
    <property type="match status" value="1"/>
</dbReference>
<evidence type="ECO:0000313" key="5">
    <source>
        <dbReference type="EMBL" id="CAL4767237.1"/>
    </source>
</evidence>
<dbReference type="Proteomes" id="UP001152797">
    <property type="component" value="Unassembled WGS sequence"/>
</dbReference>
<dbReference type="GO" id="GO:0008270">
    <property type="term" value="F:zinc ion binding"/>
    <property type="evidence" value="ECO:0007669"/>
    <property type="project" value="UniProtKB-KW"/>
</dbReference>
<keyword evidence="1" id="KW-0479">Metal-binding</keyword>
<feature type="compositionally biased region" description="Low complexity" evidence="2">
    <location>
        <begin position="742"/>
        <end position="768"/>
    </location>
</feature>
<organism evidence="4">
    <name type="scientific">Cladocopium goreaui</name>
    <dbReference type="NCBI Taxonomy" id="2562237"/>
    <lineage>
        <taxon>Eukaryota</taxon>
        <taxon>Sar</taxon>
        <taxon>Alveolata</taxon>
        <taxon>Dinophyceae</taxon>
        <taxon>Suessiales</taxon>
        <taxon>Symbiodiniaceae</taxon>
        <taxon>Cladocopium</taxon>
    </lineage>
</organism>
<keyword evidence="6" id="KW-1185">Reference proteome</keyword>
<accession>A0A9P1FML5</accession>
<feature type="compositionally biased region" description="Low complexity" evidence="2">
    <location>
        <begin position="184"/>
        <end position="193"/>
    </location>
</feature>
<feature type="non-terminal residue" evidence="4">
    <location>
        <position position="1"/>
    </location>
</feature>
<evidence type="ECO:0000256" key="2">
    <source>
        <dbReference type="SAM" id="MobiDB-lite"/>
    </source>
</evidence>
<proteinExistence type="predicted"/>
<protein>
    <recommendedName>
        <fullName evidence="3">CCHC-type domain-containing protein</fullName>
    </recommendedName>
</protein>
<reference evidence="4" key="1">
    <citation type="submission" date="2022-10" db="EMBL/GenBank/DDBJ databases">
        <authorList>
            <person name="Chen Y."/>
            <person name="Dougan E. K."/>
            <person name="Chan C."/>
            <person name="Rhodes N."/>
            <person name="Thang M."/>
        </authorList>
    </citation>
    <scope>NUCLEOTIDE SEQUENCE</scope>
</reference>
<evidence type="ECO:0000259" key="3">
    <source>
        <dbReference type="PROSITE" id="PS50158"/>
    </source>
</evidence>
<dbReference type="AlphaFoldDB" id="A0A9P1FML5"/>
<feature type="region of interest" description="Disordered" evidence="2">
    <location>
        <begin position="643"/>
        <end position="666"/>
    </location>
</feature>
<evidence type="ECO:0000313" key="4">
    <source>
        <dbReference type="EMBL" id="CAI3979925.1"/>
    </source>
</evidence>
<evidence type="ECO:0000313" key="6">
    <source>
        <dbReference type="Proteomes" id="UP001152797"/>
    </source>
</evidence>